<accession>A0AAW0E641</accession>
<dbReference type="AlphaFoldDB" id="A0AAW0E641"/>
<comment type="caution">
    <text evidence="1">The sequence shown here is derived from an EMBL/GenBank/DDBJ whole genome shotgun (WGS) entry which is preliminary data.</text>
</comment>
<feature type="non-terminal residue" evidence="1">
    <location>
        <position position="1"/>
    </location>
</feature>
<reference evidence="1 2" key="1">
    <citation type="journal article" date="2024" name="J Genomics">
        <title>Draft genome sequencing and assembly of Favolaschia claudopus CIRM-BRFM 2984 isolated from oak limbs.</title>
        <authorList>
            <person name="Navarro D."/>
            <person name="Drula E."/>
            <person name="Chaduli D."/>
            <person name="Cazenave R."/>
            <person name="Ahrendt S."/>
            <person name="Wang J."/>
            <person name="Lipzen A."/>
            <person name="Daum C."/>
            <person name="Barry K."/>
            <person name="Grigoriev I.V."/>
            <person name="Favel A."/>
            <person name="Rosso M.N."/>
            <person name="Martin F."/>
        </authorList>
    </citation>
    <scope>NUCLEOTIDE SEQUENCE [LARGE SCALE GENOMIC DNA]</scope>
    <source>
        <strain evidence="1 2">CIRM-BRFM 2984</strain>
    </source>
</reference>
<gene>
    <name evidence="1" type="ORF">R3P38DRAFT_2477543</name>
</gene>
<feature type="non-terminal residue" evidence="1">
    <location>
        <position position="100"/>
    </location>
</feature>
<proteinExistence type="predicted"/>
<organism evidence="1 2">
    <name type="scientific">Favolaschia claudopus</name>
    <dbReference type="NCBI Taxonomy" id="2862362"/>
    <lineage>
        <taxon>Eukaryota</taxon>
        <taxon>Fungi</taxon>
        <taxon>Dikarya</taxon>
        <taxon>Basidiomycota</taxon>
        <taxon>Agaricomycotina</taxon>
        <taxon>Agaricomycetes</taxon>
        <taxon>Agaricomycetidae</taxon>
        <taxon>Agaricales</taxon>
        <taxon>Marasmiineae</taxon>
        <taxon>Mycenaceae</taxon>
        <taxon>Favolaschia</taxon>
    </lineage>
</organism>
<dbReference type="EMBL" id="JAWWNJ010000003">
    <property type="protein sequence ID" value="KAK7059492.1"/>
    <property type="molecule type" value="Genomic_DNA"/>
</dbReference>
<keyword evidence="2" id="KW-1185">Reference proteome</keyword>
<evidence type="ECO:0000313" key="1">
    <source>
        <dbReference type="EMBL" id="KAK7059492.1"/>
    </source>
</evidence>
<sequence length="100" mass="11240">VAVSTLESSDRKEQYACVEAVMSGAALQPKIHDCLVLLKHGSQHSKFRVLYKRHKFLPFNGTAQNINADVVIMRVSVCNPDHLVNLRSSDYSLVKFVLKK</sequence>
<dbReference type="Proteomes" id="UP001362999">
    <property type="component" value="Unassembled WGS sequence"/>
</dbReference>
<name>A0AAW0E641_9AGAR</name>
<evidence type="ECO:0000313" key="2">
    <source>
        <dbReference type="Proteomes" id="UP001362999"/>
    </source>
</evidence>
<protein>
    <submittedName>
        <fullName evidence="1">Uncharacterized protein</fullName>
    </submittedName>
</protein>